<dbReference type="PANTHER" id="PTHR37841">
    <property type="entry name" value="GLR2918 PROTEIN"/>
    <property type="match status" value="1"/>
</dbReference>
<dbReference type="SUPFAM" id="SSF69360">
    <property type="entry name" value="Cell wall binding repeat"/>
    <property type="match status" value="1"/>
</dbReference>
<dbReference type="PANTHER" id="PTHR37841:SF1">
    <property type="entry name" value="DUF3298 DOMAIN-CONTAINING PROTEIN"/>
    <property type="match status" value="1"/>
</dbReference>
<dbReference type="AlphaFoldDB" id="A0A259TW77"/>
<dbReference type="InParanoid" id="A0A259TW77"/>
<reference evidence="1 2" key="1">
    <citation type="submission" date="2016-11" db="EMBL/GenBank/DDBJ databases">
        <title>Study of marine rhodopsin-containing bacteria.</title>
        <authorList>
            <person name="Yoshizawa S."/>
            <person name="Kumagai Y."/>
            <person name="Kogure K."/>
        </authorList>
    </citation>
    <scope>NUCLEOTIDE SEQUENCE [LARGE SCALE GENOMIC DNA]</scope>
    <source>
        <strain evidence="1 2">SG-29</strain>
    </source>
</reference>
<proteinExistence type="predicted"/>
<dbReference type="Proteomes" id="UP000216446">
    <property type="component" value="Unassembled WGS sequence"/>
</dbReference>
<organism evidence="1 2">
    <name type="scientific">Rubricoccus marinus</name>
    <dbReference type="NCBI Taxonomy" id="716817"/>
    <lineage>
        <taxon>Bacteria</taxon>
        <taxon>Pseudomonadati</taxon>
        <taxon>Rhodothermota</taxon>
        <taxon>Rhodothermia</taxon>
        <taxon>Rhodothermales</taxon>
        <taxon>Rubricoccaceae</taxon>
        <taxon>Rubricoccus</taxon>
    </lineage>
</organism>
<dbReference type="InterPro" id="IPR032774">
    <property type="entry name" value="WG_beta_rep"/>
</dbReference>
<dbReference type="Pfam" id="PF14903">
    <property type="entry name" value="WG_beta_rep"/>
    <property type="match status" value="6"/>
</dbReference>
<protein>
    <recommendedName>
        <fullName evidence="3">WG repeat-containing protein</fullName>
    </recommendedName>
</protein>
<dbReference type="EMBL" id="MQWB01000001">
    <property type="protein sequence ID" value="OZC01808.1"/>
    <property type="molecule type" value="Genomic_DNA"/>
</dbReference>
<gene>
    <name evidence="1" type="ORF">BSZ36_01675</name>
</gene>
<comment type="caution">
    <text evidence="1">The sequence shown here is derived from an EMBL/GenBank/DDBJ whole genome shotgun (WGS) entry which is preliminary data.</text>
</comment>
<sequence>MCTGARLADVPASVSTPAARSLPTPMPYVSLRSFLLLALLALTGCAGARVDFTPEASSARVEARDIAAGEGLFPVVEAGRWGYMDRRGEVVISPRFQFATPFSEGLAAAKQGNLWGYLSPDGTWAIAPQFASARGFSDGRGLVGVGGAKERRFGFVDATGAFVVPTVLPYALSYSEGLALVRLADKQTLVQKLFSPRSTLVFLDRDGEVAVRVPASGISAASFSGGLAPYEKSQGLFRSTTWGYLDAQGREVIAAELDGPAFRHTDGLARVASGGEVGFVDRGGEFVIPPQYALAFSFSEGFAPVQVGGAWGFADASGALAIAPRFQQARGFSEGLAAVQVGRQWGYIDAAGDLAIRATYTKAEPFARGLARVYEGRLLRYIDASGAVVWAQD</sequence>
<evidence type="ECO:0000313" key="2">
    <source>
        <dbReference type="Proteomes" id="UP000216446"/>
    </source>
</evidence>
<accession>A0A259TW77</accession>
<evidence type="ECO:0000313" key="1">
    <source>
        <dbReference type="EMBL" id="OZC01808.1"/>
    </source>
</evidence>
<evidence type="ECO:0008006" key="3">
    <source>
        <dbReference type="Google" id="ProtNLM"/>
    </source>
</evidence>
<keyword evidence="2" id="KW-1185">Reference proteome</keyword>
<name>A0A259TW77_9BACT</name>